<dbReference type="SUPFAM" id="SSF57667">
    <property type="entry name" value="beta-beta-alpha zinc fingers"/>
    <property type="match status" value="3"/>
</dbReference>
<accession>A0A9P8NSJ0</accession>
<protein>
    <recommendedName>
        <fullName evidence="9">C2H2-type domain-containing protein</fullName>
    </recommendedName>
</protein>
<evidence type="ECO:0000256" key="7">
    <source>
        <dbReference type="PROSITE-ProRule" id="PRU00042"/>
    </source>
</evidence>
<feature type="domain" description="C2H2-type" evidence="9">
    <location>
        <begin position="933"/>
        <end position="960"/>
    </location>
</feature>
<evidence type="ECO:0000256" key="1">
    <source>
        <dbReference type="ARBA" id="ARBA00004123"/>
    </source>
</evidence>
<dbReference type="InterPro" id="IPR013087">
    <property type="entry name" value="Znf_C2H2_type"/>
</dbReference>
<feature type="compositionally biased region" description="Basic and acidic residues" evidence="8">
    <location>
        <begin position="872"/>
        <end position="885"/>
    </location>
</feature>
<dbReference type="SMART" id="SM00355">
    <property type="entry name" value="ZnF_C2H2"/>
    <property type="match status" value="5"/>
</dbReference>
<dbReference type="PANTHER" id="PTHR24394">
    <property type="entry name" value="ZINC FINGER PROTEIN"/>
    <property type="match status" value="1"/>
</dbReference>
<feature type="domain" description="C2H2-type" evidence="9">
    <location>
        <begin position="1071"/>
        <end position="1098"/>
    </location>
</feature>
<feature type="domain" description="C2H2-type" evidence="9">
    <location>
        <begin position="637"/>
        <end position="664"/>
    </location>
</feature>
<feature type="region of interest" description="Disordered" evidence="8">
    <location>
        <begin position="1018"/>
        <end position="1063"/>
    </location>
</feature>
<feature type="region of interest" description="Disordered" evidence="8">
    <location>
        <begin position="559"/>
        <end position="590"/>
    </location>
</feature>
<dbReference type="Proteomes" id="UP000788993">
    <property type="component" value="Unassembled WGS sequence"/>
</dbReference>
<feature type="region of interest" description="Disordered" evidence="8">
    <location>
        <begin position="866"/>
        <end position="890"/>
    </location>
</feature>
<keyword evidence="5" id="KW-0862">Zinc</keyword>
<dbReference type="GO" id="GO:0000981">
    <property type="term" value="F:DNA-binding transcription factor activity, RNA polymerase II-specific"/>
    <property type="evidence" value="ECO:0007669"/>
    <property type="project" value="TreeGrafter"/>
</dbReference>
<dbReference type="Gene3D" id="3.80.10.10">
    <property type="entry name" value="Ribonuclease Inhibitor"/>
    <property type="match status" value="1"/>
</dbReference>
<evidence type="ECO:0000259" key="9">
    <source>
        <dbReference type="PROSITE" id="PS50157"/>
    </source>
</evidence>
<evidence type="ECO:0000256" key="8">
    <source>
        <dbReference type="SAM" id="MobiDB-lite"/>
    </source>
</evidence>
<evidence type="ECO:0000256" key="4">
    <source>
        <dbReference type="ARBA" id="ARBA00022771"/>
    </source>
</evidence>
<dbReference type="PANTHER" id="PTHR24394:SF29">
    <property type="entry name" value="MYONEURIN"/>
    <property type="match status" value="1"/>
</dbReference>
<dbReference type="PROSITE" id="PS50157">
    <property type="entry name" value="ZINC_FINGER_C2H2_2"/>
    <property type="match status" value="4"/>
</dbReference>
<dbReference type="InterPro" id="IPR036236">
    <property type="entry name" value="Znf_C2H2_sf"/>
</dbReference>
<keyword evidence="6" id="KW-0539">Nucleus</keyword>
<evidence type="ECO:0000313" key="11">
    <source>
        <dbReference type="Proteomes" id="UP000788993"/>
    </source>
</evidence>
<evidence type="ECO:0000256" key="3">
    <source>
        <dbReference type="ARBA" id="ARBA00022737"/>
    </source>
</evidence>
<keyword evidence="4 7" id="KW-0863">Zinc-finger</keyword>
<feature type="compositionally biased region" description="Basic and acidic residues" evidence="8">
    <location>
        <begin position="765"/>
        <end position="790"/>
    </location>
</feature>
<comment type="subcellular location">
    <subcellularLocation>
        <location evidence="1">Nucleus</location>
    </subcellularLocation>
</comment>
<dbReference type="EMBL" id="JAEUBD010001571">
    <property type="protein sequence ID" value="KAH3658674.1"/>
    <property type="molecule type" value="Genomic_DNA"/>
</dbReference>
<reference evidence="10" key="1">
    <citation type="journal article" date="2021" name="Open Biol.">
        <title>Shared evolutionary footprints suggest mitochondrial oxidative damage underlies multiple complex I losses in fungi.</title>
        <authorList>
            <person name="Schikora-Tamarit M.A."/>
            <person name="Marcet-Houben M."/>
            <person name="Nosek J."/>
            <person name="Gabaldon T."/>
        </authorList>
    </citation>
    <scope>NUCLEOTIDE SEQUENCE</scope>
    <source>
        <strain evidence="10">NCAIM Y.01608</strain>
    </source>
</reference>
<dbReference type="PROSITE" id="PS00028">
    <property type="entry name" value="ZINC_FINGER_C2H2_1"/>
    <property type="match status" value="3"/>
</dbReference>
<proteinExistence type="predicted"/>
<keyword evidence="3" id="KW-0677">Repeat</keyword>
<keyword evidence="11" id="KW-1185">Reference proteome</keyword>
<dbReference type="Pfam" id="PF00096">
    <property type="entry name" value="zf-C2H2"/>
    <property type="match status" value="4"/>
</dbReference>
<feature type="compositionally biased region" description="Low complexity" evidence="8">
    <location>
        <begin position="749"/>
        <end position="763"/>
    </location>
</feature>
<dbReference type="GO" id="GO:0005634">
    <property type="term" value="C:nucleus"/>
    <property type="evidence" value="ECO:0007669"/>
    <property type="project" value="UniProtKB-SubCell"/>
</dbReference>
<dbReference type="AlphaFoldDB" id="A0A9P8NSJ0"/>
<dbReference type="FunFam" id="3.30.160.60:FF:000145">
    <property type="entry name" value="Zinc finger protein 574"/>
    <property type="match status" value="1"/>
</dbReference>
<feature type="region of interest" description="Disordered" evidence="8">
    <location>
        <begin position="745"/>
        <end position="831"/>
    </location>
</feature>
<sequence>MIQISTSSPTSAFGSRLTSTESLIVMLLKLSTHTITSGNHMDAFTNKENEPITLASKVMEHLPLSIQLLFSMLQGPYKESVIYSMKKSLENISEIRFVDHRDTEDSEVDLRSDAFKIFKQFLLDDRRYESFRFEEVYISEYDDIVKLSCWKRVKIDLSRIKQFSHVWYKVSTLVINSDTKMDVIESYDLSRILQLEIVGLPLSFTYIQRILDLCTNIRKLVYKDLVLDEASRSGVLLCPNNGETVFDLLLNCSTNIEFLNEIGMRSVRNLNLTMTDRNSRNFDLNHHLACLASVRTITLNSLLSLPYLRITFDSASSKVQYLNFSHCEFENCDFSPLSRLRELVLLDCIIDSKQLNTLRNLPQISSLILINCMINWNHFWELPPNLVSIVLHNNDYETCKDLIFLNQSQKCNNEMKCYRRTFSMDVNSVKFQINCPLDSILSMAKFDTVNMKMPQVDSAEIELVSIPNFNGFDFSLFDFGDIEVSNMVIKLYSFGNVFHKPRNVPATLRCEYRYYNFNLIDFTGLKRSMDSKSELEFADINEISDYDSDGQRIDNGFYDSSEFSNSESEQDLDQKKSARTRSRRLRTTRIYKKTHSDEAVTEDSEEEEKKRSKLINTVISSKNIKPSINPKDANKPFECEFCSRAFKRKEHLRRHSLTHTNYRPHVCSNCRRGFRRSDNLKNHEKRCLASGKAGGTGYKLRNDPNRLDAEEIERVKSIEMAKKEKLKKLKEMGKSIKLAEFYESDRYQSPVSQPRSDSLSSVSDDMDHQSDDYAQTHDIDHDTFGGDLHHPKSKVSKPSRRNLLDGALETPPATANEPALQPGDITTTESKHSIRQMLNLKRPYSSTQISTSAMLNSLADRDIISDDSSEQMEPKIGDSETKSLGDDQADEDATDDFIYTHSKFDTSDPVRLSIKQQVSQEFARCELMPNNTYKCSKCFQLFTKRGNLRRHLVIHFNLRPYVCECGKSFKRSDNYKKHASRCKTILCKRQKVEEPNETVLKSDTIRFAESIESTEAKGNHDLGSLSSLANPRNADNGEIKPGKDETVHQNDNSEESDNETHVSTKADERKFECSFCQKKFKRKYHLNRHLIVHQNDNMRPFSCLRCGTAFKRNDLLEKHILYNKCRQAAT</sequence>
<gene>
    <name evidence="10" type="ORF">OGATHE_006398</name>
</gene>
<keyword evidence="2" id="KW-0479">Metal-binding</keyword>
<evidence type="ECO:0000313" key="10">
    <source>
        <dbReference type="EMBL" id="KAH3658674.1"/>
    </source>
</evidence>
<feature type="domain" description="C2H2-type" evidence="9">
    <location>
        <begin position="665"/>
        <end position="694"/>
    </location>
</feature>
<evidence type="ECO:0000256" key="6">
    <source>
        <dbReference type="ARBA" id="ARBA00023242"/>
    </source>
</evidence>
<comment type="caution">
    <text evidence="10">The sequence shown here is derived from an EMBL/GenBank/DDBJ whole genome shotgun (WGS) entry which is preliminary data.</text>
</comment>
<evidence type="ECO:0000256" key="2">
    <source>
        <dbReference type="ARBA" id="ARBA00022723"/>
    </source>
</evidence>
<dbReference type="InterPro" id="IPR032675">
    <property type="entry name" value="LRR_dom_sf"/>
</dbReference>
<name>A0A9P8NSJ0_9ASCO</name>
<evidence type="ECO:0000256" key="5">
    <source>
        <dbReference type="ARBA" id="ARBA00022833"/>
    </source>
</evidence>
<organism evidence="10 11">
    <name type="scientific">Ogataea polymorpha</name>
    <dbReference type="NCBI Taxonomy" id="460523"/>
    <lineage>
        <taxon>Eukaryota</taxon>
        <taxon>Fungi</taxon>
        <taxon>Dikarya</taxon>
        <taxon>Ascomycota</taxon>
        <taxon>Saccharomycotina</taxon>
        <taxon>Pichiomycetes</taxon>
        <taxon>Pichiales</taxon>
        <taxon>Pichiaceae</taxon>
        <taxon>Ogataea</taxon>
    </lineage>
</organism>
<reference evidence="10" key="2">
    <citation type="submission" date="2021-01" db="EMBL/GenBank/DDBJ databases">
        <authorList>
            <person name="Schikora-Tamarit M.A."/>
        </authorList>
    </citation>
    <scope>NUCLEOTIDE SEQUENCE</scope>
    <source>
        <strain evidence="10">NCAIM Y.01608</strain>
    </source>
</reference>
<feature type="compositionally biased region" description="Basic and acidic residues" evidence="8">
    <location>
        <begin position="1035"/>
        <end position="1048"/>
    </location>
</feature>
<feature type="compositionally biased region" description="Basic residues" evidence="8">
    <location>
        <begin position="577"/>
        <end position="590"/>
    </location>
</feature>
<dbReference type="GO" id="GO:0008270">
    <property type="term" value="F:zinc ion binding"/>
    <property type="evidence" value="ECO:0007669"/>
    <property type="project" value="UniProtKB-KW"/>
</dbReference>
<feature type="compositionally biased region" description="Basic residues" evidence="8">
    <location>
        <begin position="791"/>
        <end position="800"/>
    </location>
</feature>
<dbReference type="Gene3D" id="3.30.160.60">
    <property type="entry name" value="Classic Zinc Finger"/>
    <property type="match status" value="5"/>
</dbReference>
<dbReference type="SUPFAM" id="SSF52058">
    <property type="entry name" value="L domain-like"/>
    <property type="match status" value="1"/>
</dbReference>